<dbReference type="GeneID" id="25981716"/>
<dbReference type="Gene3D" id="1.10.600.10">
    <property type="entry name" value="Farnesyl Diphosphate Synthase"/>
    <property type="match status" value="1"/>
</dbReference>
<dbReference type="HOGENOM" id="CLU_1283384_0_0_1"/>
<dbReference type="InParanoid" id="F0XKL8"/>
<reference evidence="1 2" key="1">
    <citation type="journal article" date="2011" name="Proc. Natl. Acad. Sci. U.S.A.">
        <title>Genome and transcriptome analyses of the mountain pine beetle-fungal symbiont Grosmannia clavigera, a lodgepole pine pathogen.</title>
        <authorList>
            <person name="DiGuistini S."/>
            <person name="Wang Y."/>
            <person name="Liao N.Y."/>
            <person name="Taylor G."/>
            <person name="Tanguay P."/>
            <person name="Feau N."/>
            <person name="Henrissat B."/>
            <person name="Chan S.K."/>
            <person name="Hesse-Orce U."/>
            <person name="Alamouti S.M."/>
            <person name="Tsui C.K.M."/>
            <person name="Docking R.T."/>
            <person name="Levasseur A."/>
            <person name="Haridas S."/>
            <person name="Robertson G."/>
            <person name="Birol I."/>
            <person name="Holt R.A."/>
            <person name="Marra M.A."/>
            <person name="Hamelin R.C."/>
            <person name="Hirst M."/>
            <person name="Jones S.J.M."/>
            <person name="Bohlmann J."/>
            <person name="Breuil C."/>
        </authorList>
    </citation>
    <scope>NUCLEOTIDE SEQUENCE [LARGE SCALE GENOMIC DNA]</scope>
    <source>
        <strain evidence="2">kw1407 / UAMH 11150</strain>
    </source>
</reference>
<dbReference type="Proteomes" id="UP000007796">
    <property type="component" value="Unassembled WGS sequence"/>
</dbReference>
<evidence type="ECO:0000313" key="2">
    <source>
        <dbReference type="Proteomes" id="UP000007796"/>
    </source>
</evidence>
<accession>F0XKL8</accession>
<sequence length="215" mass="24737">MALNEGKDILAILQGQEVRIPDIEKLVSEWDLQTNPNEDQVKKVVDDILATYTVSTRVNAKLTKNKLSRYVSTCYPFADRETLAELTYFVCWMFLVDDEIDHIVAPGQNQEERLSNLWSEVLHLVESSCSITGVINGEEGTNKKPLEAFRVFGKSMRHKYTIAQSGRYWAELVATSRGYKIEQQIRDLEELPDYASYCKYRYGRYCMGQVVALME</sequence>
<dbReference type="OrthoDB" id="2861623at2759"/>
<proteinExistence type="predicted"/>
<name>F0XKL8_GROCL</name>
<dbReference type="InterPro" id="IPR008949">
    <property type="entry name" value="Isoprenoid_synthase_dom_sf"/>
</dbReference>
<evidence type="ECO:0000313" key="1">
    <source>
        <dbReference type="EMBL" id="EFX01633.1"/>
    </source>
</evidence>
<dbReference type="AlphaFoldDB" id="F0XKL8"/>
<dbReference type="RefSeq" id="XP_014171115.1">
    <property type="nucleotide sequence ID" value="XM_014315640.1"/>
</dbReference>
<dbReference type="eggNOG" id="ENOG502RVWW">
    <property type="taxonomic scope" value="Eukaryota"/>
</dbReference>
<evidence type="ECO:0008006" key="3">
    <source>
        <dbReference type="Google" id="ProtNLM"/>
    </source>
</evidence>
<organism evidence="2">
    <name type="scientific">Grosmannia clavigera (strain kw1407 / UAMH 11150)</name>
    <name type="common">Blue stain fungus</name>
    <name type="synonym">Graphiocladiella clavigera</name>
    <dbReference type="NCBI Taxonomy" id="655863"/>
    <lineage>
        <taxon>Eukaryota</taxon>
        <taxon>Fungi</taxon>
        <taxon>Dikarya</taxon>
        <taxon>Ascomycota</taxon>
        <taxon>Pezizomycotina</taxon>
        <taxon>Sordariomycetes</taxon>
        <taxon>Sordariomycetidae</taxon>
        <taxon>Ophiostomatales</taxon>
        <taxon>Ophiostomataceae</taxon>
        <taxon>Leptographium</taxon>
    </lineage>
</organism>
<keyword evidence="2" id="KW-1185">Reference proteome</keyword>
<dbReference type="STRING" id="655863.F0XKL8"/>
<gene>
    <name evidence="1" type="ORF">CMQ_8099</name>
</gene>
<dbReference type="EMBL" id="GL629788">
    <property type="protein sequence ID" value="EFX01633.1"/>
    <property type="molecule type" value="Genomic_DNA"/>
</dbReference>
<protein>
    <recommendedName>
        <fullName evidence="3">Terpenoid synthase</fullName>
    </recommendedName>
</protein>
<dbReference type="SUPFAM" id="SSF48576">
    <property type="entry name" value="Terpenoid synthases"/>
    <property type="match status" value="1"/>
</dbReference>